<protein>
    <recommendedName>
        <fullName evidence="1">Large polyvalent protein associated domain-containing protein</fullName>
    </recommendedName>
</protein>
<dbReference type="EMBL" id="RRCN01000002">
    <property type="protein sequence ID" value="RRJ54581.1"/>
    <property type="molecule type" value="Genomic_DNA"/>
</dbReference>
<reference evidence="2 3" key="1">
    <citation type="submission" date="2018-11" db="EMBL/GenBank/DDBJ databases">
        <title>Genome sequencing of Paenibacillus sp. KCOM 3021 (= ChDC PVNT-B20).</title>
        <authorList>
            <person name="Kook J.-K."/>
            <person name="Park S.-N."/>
            <person name="Lim Y.K."/>
        </authorList>
    </citation>
    <scope>NUCLEOTIDE SEQUENCE [LARGE SCALE GENOMIC DNA]</scope>
    <source>
        <strain evidence="2 3">KCOM 3021</strain>
    </source>
</reference>
<feature type="domain" description="Large polyvalent protein associated" evidence="1">
    <location>
        <begin position="5"/>
        <end position="94"/>
    </location>
</feature>
<accession>A0A3P3T983</accession>
<proteinExistence type="predicted"/>
<sequence>MHYESSTETAKKIRAALRRAFPGQAFSVRSSADSVSVSWEDGPFVPDVENVLDAFQSYETRRSSGEDRREAVGYGWEGRRIVGAQYLRTSRRLSAARRARVAEHLAKQGVSMQDATKPLLLAAEREIINQQTHSVLEQMEAWEAAWSEYMHRLRRLEDLAAQGRYGYQLRMPRAALGRAIQRLRALDPDFCRRLHI</sequence>
<dbReference type="Proteomes" id="UP000267017">
    <property type="component" value="Unassembled WGS sequence"/>
</dbReference>
<dbReference type="InterPro" id="IPR041311">
    <property type="entry name" value="LPD29"/>
</dbReference>
<evidence type="ECO:0000259" key="1">
    <source>
        <dbReference type="Pfam" id="PF18847"/>
    </source>
</evidence>
<dbReference type="RefSeq" id="WP_128635691.1">
    <property type="nucleotide sequence ID" value="NZ_RRCN01000002.1"/>
</dbReference>
<gene>
    <name evidence="2" type="ORF">EHV15_33765</name>
</gene>
<dbReference type="OrthoDB" id="2666768at2"/>
<name>A0A3P3T983_9BACL</name>
<dbReference type="Pfam" id="PF18847">
    <property type="entry name" value="LPD29"/>
    <property type="match status" value="1"/>
</dbReference>
<keyword evidence="3" id="KW-1185">Reference proteome</keyword>
<dbReference type="AlphaFoldDB" id="A0A3P3T983"/>
<comment type="caution">
    <text evidence="2">The sequence shown here is derived from an EMBL/GenBank/DDBJ whole genome shotgun (WGS) entry which is preliminary data.</text>
</comment>
<evidence type="ECO:0000313" key="2">
    <source>
        <dbReference type="EMBL" id="RRJ54581.1"/>
    </source>
</evidence>
<organism evidence="2 3">
    <name type="scientific">Paenibacillus oralis</name>
    <dbReference type="NCBI Taxonomy" id="2490856"/>
    <lineage>
        <taxon>Bacteria</taxon>
        <taxon>Bacillati</taxon>
        <taxon>Bacillota</taxon>
        <taxon>Bacilli</taxon>
        <taxon>Bacillales</taxon>
        <taxon>Paenibacillaceae</taxon>
        <taxon>Paenibacillus</taxon>
    </lineage>
</organism>
<evidence type="ECO:0000313" key="3">
    <source>
        <dbReference type="Proteomes" id="UP000267017"/>
    </source>
</evidence>